<dbReference type="EMBL" id="QDHA01000017">
    <property type="protein sequence ID" value="RCJ09027.1"/>
    <property type="molecule type" value="Genomic_DNA"/>
</dbReference>
<accession>A0A367PPB8</accession>
<dbReference type="AlphaFoldDB" id="A0A367PPB8"/>
<comment type="caution">
    <text evidence="1">The sequence shown here is derived from an EMBL/GenBank/DDBJ whole genome shotgun (WGS) entry which is preliminary data.</text>
</comment>
<protein>
    <submittedName>
        <fullName evidence="1">Uncharacterized protein</fullName>
    </submittedName>
</protein>
<proteinExistence type="predicted"/>
<organism evidence="1 2">
    <name type="scientific">Cupriavidus necator</name>
    <name type="common">Alcaligenes eutrophus</name>
    <name type="synonym">Ralstonia eutropha</name>
    <dbReference type="NCBI Taxonomy" id="106590"/>
    <lineage>
        <taxon>Bacteria</taxon>
        <taxon>Pseudomonadati</taxon>
        <taxon>Pseudomonadota</taxon>
        <taxon>Betaproteobacteria</taxon>
        <taxon>Burkholderiales</taxon>
        <taxon>Burkholderiaceae</taxon>
        <taxon>Cupriavidus</taxon>
    </lineage>
</organism>
<reference evidence="1 2" key="1">
    <citation type="submission" date="2018-04" db="EMBL/GenBank/DDBJ databases">
        <title>Cupriavidus necator CR12 genome sequencing and assembly.</title>
        <authorList>
            <person name="Ben Fekih I."/>
            <person name="Mazhar H.S."/>
            <person name="Bello S.K."/>
            <person name="Rensing C."/>
        </authorList>
    </citation>
    <scope>NUCLEOTIDE SEQUENCE [LARGE SCALE GENOMIC DNA]</scope>
    <source>
        <strain evidence="1 2">CR12</strain>
    </source>
</reference>
<dbReference type="Proteomes" id="UP000253501">
    <property type="component" value="Unassembled WGS sequence"/>
</dbReference>
<sequence length="155" mass="17203">MITGAQRHVWIKAPAEMIVPRLPMLTETANRGVQIILIVFGEDESALRADPRFTVFLHEGRGAHRGASDVVFTMTVDSESFIIASYTADASASFANNPSLVYVVETMITHEVYLAEMYSKIGPTLDSLFGEHLSALREKYRPADMGLRLAKKQTE</sequence>
<dbReference type="CDD" id="cd09124">
    <property type="entry name" value="PLDc_like_TrmB_middle"/>
    <property type="match status" value="1"/>
</dbReference>
<gene>
    <name evidence="1" type="ORF">DDK22_07865</name>
</gene>
<evidence type="ECO:0000313" key="1">
    <source>
        <dbReference type="EMBL" id="RCJ09027.1"/>
    </source>
</evidence>
<name>A0A367PPB8_CUPNE</name>
<evidence type="ECO:0000313" key="2">
    <source>
        <dbReference type="Proteomes" id="UP000253501"/>
    </source>
</evidence>